<organism evidence="10 11">
    <name type="scientific">Phorcysia thermohydrogeniphila</name>
    <dbReference type="NCBI Taxonomy" id="936138"/>
    <lineage>
        <taxon>Bacteria</taxon>
        <taxon>Pseudomonadati</taxon>
        <taxon>Aquificota</taxon>
        <taxon>Aquificia</taxon>
        <taxon>Desulfurobacteriales</taxon>
        <taxon>Desulfurobacteriaceae</taxon>
        <taxon>Phorcysia</taxon>
    </lineage>
</organism>
<dbReference type="InterPro" id="IPR045232">
    <property type="entry name" value="FAM234"/>
</dbReference>
<dbReference type="EMBL" id="SMFV01000001">
    <property type="protein sequence ID" value="TCK06284.1"/>
    <property type="molecule type" value="Genomic_DNA"/>
</dbReference>
<keyword evidence="4" id="KW-0677">Repeat</keyword>
<dbReference type="SUPFAM" id="SSF69318">
    <property type="entry name" value="Integrin alpha N-terminal domain"/>
    <property type="match status" value="2"/>
</dbReference>
<dbReference type="InterPro" id="IPR002372">
    <property type="entry name" value="PQQ_rpt_dom"/>
</dbReference>
<dbReference type="Proteomes" id="UP000295777">
    <property type="component" value="Unassembled WGS sequence"/>
</dbReference>
<evidence type="ECO:0000256" key="4">
    <source>
        <dbReference type="ARBA" id="ARBA00022737"/>
    </source>
</evidence>
<gene>
    <name evidence="10" type="ORF">CLV27_0085</name>
</gene>
<evidence type="ECO:0000313" key="11">
    <source>
        <dbReference type="Proteomes" id="UP000295777"/>
    </source>
</evidence>
<dbReference type="GO" id="GO:0016020">
    <property type="term" value="C:membrane"/>
    <property type="evidence" value="ECO:0007669"/>
    <property type="project" value="UniProtKB-SubCell"/>
</dbReference>
<evidence type="ECO:0000256" key="2">
    <source>
        <dbReference type="ARBA" id="ARBA00022692"/>
    </source>
</evidence>
<dbReference type="AlphaFoldDB" id="A0A4R1GDU6"/>
<keyword evidence="7" id="KW-0325">Glycoprotein</keyword>
<reference evidence="10 11" key="1">
    <citation type="submission" date="2019-03" db="EMBL/GenBank/DDBJ databases">
        <title>Genomic Encyclopedia of Archaeal and Bacterial Type Strains, Phase II (KMG-II): from individual species to whole genera.</title>
        <authorList>
            <person name="Goeker M."/>
        </authorList>
    </citation>
    <scope>NUCLEOTIDE SEQUENCE [LARGE SCALE GENOMIC DNA]</scope>
    <source>
        <strain evidence="10 11">DSM 24425</strain>
    </source>
</reference>
<protein>
    <submittedName>
        <fullName evidence="10">Outer membrane protein assembly factor BamB</fullName>
    </submittedName>
</protein>
<dbReference type="InterPro" id="IPR015943">
    <property type="entry name" value="WD40/YVTN_repeat-like_dom_sf"/>
</dbReference>
<proteinExistence type="predicted"/>
<keyword evidence="11" id="KW-1185">Reference proteome</keyword>
<keyword evidence="2" id="KW-0812">Transmembrane</keyword>
<dbReference type="PROSITE" id="PS51257">
    <property type="entry name" value="PROKAR_LIPOPROTEIN"/>
    <property type="match status" value="1"/>
</dbReference>
<evidence type="ECO:0000256" key="6">
    <source>
        <dbReference type="ARBA" id="ARBA00023136"/>
    </source>
</evidence>
<accession>A0A4R1GDU6</accession>
<dbReference type="SMART" id="SM00191">
    <property type="entry name" value="Int_alpha"/>
    <property type="match status" value="6"/>
</dbReference>
<dbReference type="InterPro" id="IPR013517">
    <property type="entry name" value="FG-GAP"/>
</dbReference>
<comment type="caution">
    <text evidence="10">The sequence shown here is derived from an EMBL/GenBank/DDBJ whole genome shotgun (WGS) entry which is preliminary data.</text>
</comment>
<keyword evidence="5" id="KW-1133">Transmembrane helix</keyword>
<dbReference type="SMART" id="SM00564">
    <property type="entry name" value="PQQ"/>
    <property type="match status" value="8"/>
</dbReference>
<feature type="domain" description="Pyrrolo-quinoline quinone repeat" evidence="9">
    <location>
        <begin position="488"/>
        <end position="765"/>
    </location>
</feature>
<dbReference type="InterPro" id="IPR018391">
    <property type="entry name" value="PQQ_b-propeller_rpt"/>
</dbReference>
<dbReference type="InterPro" id="IPR013519">
    <property type="entry name" value="Int_alpha_beta-p"/>
</dbReference>
<sequence>MRRALSLLPLLLILSSCGNGISNSSSDVGENLTSEEVPKVEITSANGKAKITVFNAALTESDSRTEYQQTVLIPHVGTTMKIDVEDVDNDKVYIYGFYTEDALICSNSASSDSCSYMEVSGGVSIGNILNNEKFVLSTDNGAYTEKVTATATDGSAFSEEDMIVVPLTNGQGSLIFDFLSPVCGACGRIWEGRSTGITLKLYNLITQGENKVLDLGDYFNPFTIKINALPRISFGGETCSASSTKTYLAEVGDVYTVTIPPDSQCLTFKFQNQDGEGFNPAYSYDGLAYEDIDYSLQITKNFTLSQGENTTVTVGVKESLDEGGNIWDSGTYILKIYRDSFNPDSPKVTVKCRDLSTGAIWNAVNWGSCPFGDPQDATTDAGSITITGSTSVEGTCTVRLYKGDTLVSENTSQTCSNINVTYTVKGDEAGSGVVPLTVKVFKNYSNGTETVEKQIDQFTVGYAVNQSPDFLNSELFVKVWEYQTGSWVDSSPAIADLNGDGKLDVVIGSLDNKVYALNGENGQLLWSFQTGDDVYSSPAIADLNGDGKPDVVIGSLDNKVYALNGENGQLLWSFQTGGDVDSSPAIADINGDGKPDVVIGSDDYKVYALNGENGQLLWSFYTGDIVHSSPAIADINGDGKLDVVIGSKSGKIYAINGENGQLLWEFLAGCYVHSSPAIADINGDGKLDVVVGRSVCGWDSSIVALNGENGQLLWNFPINNNWTFSSPAIADINGDGKLDVVIGSKSGKIYAINGENGQLLWSFQTENWVDSSPAIADINGDGKLDVVIGSKSGKIYAINGENGQLLWSFQTENWVDSSPAIADINGDGKLDVVIGSFDNKVYALNGENGQLLWSFQTGSSIYSSPVIGDVDRNGLLDIIVGSGDGKIYRFEATRPHGKVVWSKFRGDLRNTGYYPSALNYSKEQIFDW</sequence>
<dbReference type="Pfam" id="PF13517">
    <property type="entry name" value="FG-GAP_3"/>
    <property type="match status" value="1"/>
</dbReference>
<comment type="subcellular location">
    <subcellularLocation>
        <location evidence="1">Membrane</location>
        <topology evidence="1">Single-pass membrane protein</topology>
    </subcellularLocation>
</comment>
<dbReference type="Pfam" id="PF13570">
    <property type="entry name" value="Beta-prop_ACSF4"/>
    <property type="match status" value="1"/>
</dbReference>
<evidence type="ECO:0000313" key="10">
    <source>
        <dbReference type="EMBL" id="TCK06284.1"/>
    </source>
</evidence>
<evidence type="ECO:0000259" key="9">
    <source>
        <dbReference type="Pfam" id="PF13570"/>
    </source>
</evidence>
<evidence type="ECO:0000256" key="3">
    <source>
        <dbReference type="ARBA" id="ARBA00022729"/>
    </source>
</evidence>
<keyword evidence="6" id="KW-0472">Membrane</keyword>
<evidence type="ECO:0000256" key="1">
    <source>
        <dbReference type="ARBA" id="ARBA00004167"/>
    </source>
</evidence>
<evidence type="ECO:0000256" key="7">
    <source>
        <dbReference type="ARBA" id="ARBA00023180"/>
    </source>
</evidence>
<evidence type="ECO:0000256" key="8">
    <source>
        <dbReference type="SAM" id="SignalP"/>
    </source>
</evidence>
<dbReference type="PANTHER" id="PTHR21419:SF23">
    <property type="entry name" value="PROTEIN DEFECTIVE IN EXINE FORMATION 1"/>
    <property type="match status" value="1"/>
</dbReference>
<feature type="chain" id="PRO_5020351090" evidence="8">
    <location>
        <begin position="21"/>
        <end position="928"/>
    </location>
</feature>
<evidence type="ECO:0000256" key="5">
    <source>
        <dbReference type="ARBA" id="ARBA00022989"/>
    </source>
</evidence>
<dbReference type="PANTHER" id="PTHR21419">
    <property type="match status" value="1"/>
</dbReference>
<dbReference type="RefSeq" id="WP_132524683.1">
    <property type="nucleotide sequence ID" value="NZ_SMFV01000001.1"/>
</dbReference>
<keyword evidence="3 8" id="KW-0732">Signal</keyword>
<name>A0A4R1GDU6_9BACT</name>
<feature type="signal peptide" evidence="8">
    <location>
        <begin position="1"/>
        <end position="20"/>
    </location>
</feature>
<dbReference type="InterPro" id="IPR028994">
    <property type="entry name" value="Integrin_alpha_N"/>
</dbReference>
<dbReference type="OrthoDB" id="16160at2"/>
<dbReference type="Gene3D" id="2.130.10.10">
    <property type="entry name" value="YVTN repeat-like/Quinoprotein amine dehydrogenase"/>
    <property type="match status" value="3"/>
</dbReference>